<dbReference type="PANTHER" id="PTHR43280">
    <property type="entry name" value="ARAC-FAMILY TRANSCRIPTIONAL REGULATOR"/>
    <property type="match status" value="1"/>
</dbReference>
<dbReference type="SUPFAM" id="SSF46689">
    <property type="entry name" value="Homeodomain-like"/>
    <property type="match status" value="2"/>
</dbReference>
<evidence type="ECO:0000313" key="6">
    <source>
        <dbReference type="Proteomes" id="UP000276128"/>
    </source>
</evidence>
<organism evidence="5 6">
    <name type="scientific">Paenibacillus whitsoniae</name>
    <dbReference type="NCBI Taxonomy" id="2496558"/>
    <lineage>
        <taxon>Bacteria</taxon>
        <taxon>Bacillati</taxon>
        <taxon>Bacillota</taxon>
        <taxon>Bacilli</taxon>
        <taxon>Bacillales</taxon>
        <taxon>Paenibacillaceae</taxon>
        <taxon>Paenibacillus</taxon>
    </lineage>
</organism>
<dbReference type="Gene3D" id="1.10.10.60">
    <property type="entry name" value="Homeodomain-like"/>
    <property type="match status" value="2"/>
</dbReference>
<protein>
    <submittedName>
        <fullName evidence="5">AraC family transcriptional regulator</fullName>
    </submittedName>
</protein>
<dbReference type="AlphaFoldDB" id="A0A430J4X9"/>
<feature type="domain" description="HTH araC/xylS-type" evidence="4">
    <location>
        <begin position="180"/>
        <end position="278"/>
    </location>
</feature>
<evidence type="ECO:0000259" key="4">
    <source>
        <dbReference type="PROSITE" id="PS01124"/>
    </source>
</evidence>
<dbReference type="PANTHER" id="PTHR43280:SF2">
    <property type="entry name" value="HTH-TYPE TRANSCRIPTIONAL REGULATOR EXSA"/>
    <property type="match status" value="1"/>
</dbReference>
<comment type="caution">
    <text evidence="5">The sequence shown here is derived from an EMBL/GenBank/DDBJ whole genome shotgun (WGS) entry which is preliminary data.</text>
</comment>
<dbReference type="Proteomes" id="UP000276128">
    <property type="component" value="Unassembled WGS sequence"/>
</dbReference>
<evidence type="ECO:0000256" key="3">
    <source>
        <dbReference type="ARBA" id="ARBA00023163"/>
    </source>
</evidence>
<dbReference type="SMART" id="SM00342">
    <property type="entry name" value="HTH_ARAC"/>
    <property type="match status" value="1"/>
</dbReference>
<dbReference type="InterPro" id="IPR018062">
    <property type="entry name" value="HTH_AraC-typ_CS"/>
</dbReference>
<evidence type="ECO:0000256" key="2">
    <source>
        <dbReference type="ARBA" id="ARBA00023125"/>
    </source>
</evidence>
<proteinExistence type="predicted"/>
<dbReference type="Pfam" id="PF02311">
    <property type="entry name" value="AraC_binding"/>
    <property type="match status" value="1"/>
</dbReference>
<dbReference type="PROSITE" id="PS01124">
    <property type="entry name" value="HTH_ARAC_FAMILY_2"/>
    <property type="match status" value="1"/>
</dbReference>
<dbReference type="InterPro" id="IPR018060">
    <property type="entry name" value="HTH_AraC"/>
</dbReference>
<name>A0A430J4X9_9BACL</name>
<dbReference type="InterPro" id="IPR009057">
    <property type="entry name" value="Homeodomain-like_sf"/>
</dbReference>
<dbReference type="InterPro" id="IPR014710">
    <property type="entry name" value="RmlC-like_jellyroll"/>
</dbReference>
<dbReference type="SUPFAM" id="SSF51215">
    <property type="entry name" value="Regulatory protein AraC"/>
    <property type="match status" value="1"/>
</dbReference>
<keyword evidence="3" id="KW-0804">Transcription</keyword>
<dbReference type="InterPro" id="IPR003313">
    <property type="entry name" value="AraC-bd"/>
</dbReference>
<sequence>MKRQPVRLTNAQFIAPAASYGLYLQHIDAHYSLHWHEFYELCFVLRGRGRNIVNGTEYTLEQGSMFLLTPADFHEIFSLPGEPMDLYNFVFSTELLKEDLRSLMFRQMALYMADMKEKFAEIEAEFKFMAQEEKHAEPGYRSMIQGALERILMYLHRAYRKQHQTGDASKEAGPLHEAIQRSLVYIHHHFREALRLEDAAREAGLSPNYFSQSFRALTGTPFQTYLQHLRLTFAKSLLAAADFPVTDICYASGFNTLTHFERAFKAKFGRSPRHFRKPLEDA</sequence>
<evidence type="ECO:0000256" key="1">
    <source>
        <dbReference type="ARBA" id="ARBA00023015"/>
    </source>
</evidence>
<gene>
    <name evidence="5" type="ORF">EJQ19_30115</name>
</gene>
<dbReference type="OrthoDB" id="241790at2"/>
<dbReference type="PROSITE" id="PS00041">
    <property type="entry name" value="HTH_ARAC_FAMILY_1"/>
    <property type="match status" value="1"/>
</dbReference>
<dbReference type="InterPro" id="IPR037923">
    <property type="entry name" value="HTH-like"/>
</dbReference>
<keyword evidence="1" id="KW-0805">Transcription regulation</keyword>
<dbReference type="GO" id="GO:0043565">
    <property type="term" value="F:sequence-specific DNA binding"/>
    <property type="evidence" value="ECO:0007669"/>
    <property type="project" value="InterPro"/>
</dbReference>
<keyword evidence="2" id="KW-0238">DNA-binding</keyword>
<dbReference type="GO" id="GO:0003700">
    <property type="term" value="F:DNA-binding transcription factor activity"/>
    <property type="evidence" value="ECO:0007669"/>
    <property type="project" value="InterPro"/>
</dbReference>
<keyword evidence="6" id="KW-1185">Reference proteome</keyword>
<reference evidence="5 6" key="1">
    <citation type="submission" date="2018-12" db="EMBL/GenBank/DDBJ databases">
        <title>Bacillus ochoae sp. nov., Paenibacillus whitsoniae sp. nov., Paenibacillus spiritus sp. nov. Isolated from the Mars Exploration Rover during spacecraft assembly.</title>
        <authorList>
            <person name="Seuylemezian A."/>
            <person name="Vaishampayan P."/>
        </authorList>
    </citation>
    <scope>NUCLEOTIDE SEQUENCE [LARGE SCALE GENOMIC DNA]</scope>
    <source>
        <strain evidence="5 6">MER 54</strain>
    </source>
</reference>
<dbReference type="Gene3D" id="2.60.120.10">
    <property type="entry name" value="Jelly Rolls"/>
    <property type="match status" value="1"/>
</dbReference>
<dbReference type="Pfam" id="PF12833">
    <property type="entry name" value="HTH_18"/>
    <property type="match status" value="1"/>
</dbReference>
<dbReference type="RefSeq" id="WP_126144908.1">
    <property type="nucleotide sequence ID" value="NZ_RXHU01000126.1"/>
</dbReference>
<dbReference type="EMBL" id="RXHU01000126">
    <property type="protein sequence ID" value="RTE02070.1"/>
    <property type="molecule type" value="Genomic_DNA"/>
</dbReference>
<evidence type="ECO:0000313" key="5">
    <source>
        <dbReference type="EMBL" id="RTE02070.1"/>
    </source>
</evidence>
<accession>A0A430J4X9</accession>